<organism evidence="2 3">
    <name type="scientific">Arcicella lustrica</name>
    <dbReference type="NCBI Taxonomy" id="2984196"/>
    <lineage>
        <taxon>Bacteria</taxon>
        <taxon>Pseudomonadati</taxon>
        <taxon>Bacteroidota</taxon>
        <taxon>Cytophagia</taxon>
        <taxon>Cytophagales</taxon>
        <taxon>Flectobacillaceae</taxon>
        <taxon>Arcicella</taxon>
    </lineage>
</organism>
<name>A0ABU5SEG4_9BACT</name>
<keyword evidence="2" id="KW-0489">Methyltransferase</keyword>
<dbReference type="EMBL" id="JAYGIM010000002">
    <property type="protein sequence ID" value="MEA5425567.1"/>
    <property type="molecule type" value="Genomic_DNA"/>
</dbReference>
<gene>
    <name evidence="2" type="ORF">VB798_03225</name>
</gene>
<keyword evidence="2" id="KW-0808">Transferase</keyword>
<dbReference type="PANTHER" id="PTHR43861">
    <property type="entry name" value="TRANS-ACONITATE 2-METHYLTRANSFERASE-RELATED"/>
    <property type="match status" value="1"/>
</dbReference>
<proteinExistence type="predicted"/>
<dbReference type="GO" id="GO:0008168">
    <property type="term" value="F:methyltransferase activity"/>
    <property type="evidence" value="ECO:0007669"/>
    <property type="project" value="UniProtKB-KW"/>
</dbReference>
<dbReference type="GO" id="GO:0032259">
    <property type="term" value="P:methylation"/>
    <property type="evidence" value="ECO:0007669"/>
    <property type="project" value="UniProtKB-KW"/>
</dbReference>
<comment type="caution">
    <text evidence="2">The sequence shown here is derived from an EMBL/GenBank/DDBJ whole genome shotgun (WGS) entry which is preliminary data.</text>
</comment>
<dbReference type="InterPro" id="IPR029063">
    <property type="entry name" value="SAM-dependent_MTases_sf"/>
</dbReference>
<dbReference type="Gene3D" id="3.40.50.150">
    <property type="entry name" value="Vaccinia Virus protein VP39"/>
    <property type="match status" value="1"/>
</dbReference>
<dbReference type="InterPro" id="IPR025714">
    <property type="entry name" value="Methyltranfer_dom"/>
</dbReference>
<evidence type="ECO:0000313" key="3">
    <source>
        <dbReference type="Proteomes" id="UP001302222"/>
    </source>
</evidence>
<dbReference type="CDD" id="cd02440">
    <property type="entry name" value="AdoMet_MTases"/>
    <property type="match status" value="1"/>
</dbReference>
<dbReference type="Pfam" id="PF13847">
    <property type="entry name" value="Methyltransf_31"/>
    <property type="match status" value="1"/>
</dbReference>
<keyword evidence="3" id="KW-1185">Reference proteome</keyword>
<reference evidence="2 3" key="1">
    <citation type="submission" date="2023-12" db="EMBL/GenBank/DDBJ databases">
        <title>Novel species of the genus Arcicella isolated from rivers.</title>
        <authorList>
            <person name="Lu H."/>
        </authorList>
    </citation>
    <scope>NUCLEOTIDE SEQUENCE [LARGE SCALE GENOMIC DNA]</scope>
    <source>
        <strain evidence="2 3">DC25W</strain>
    </source>
</reference>
<sequence length="261" mass="30224">MLNSNIEEYKVMFEAEEKLWWYRILHEKVLAEITQKYPENYQVNILDIGCGTGGLMSFLIKKGFQNIQGIDYSEAAISFCKERNLNVRRFDINFLDELIISNKFDVIICNDVFYCLENAQIVNIFHAIHGLLKDDAIFISNNNAFNIFWGTHDIAVGGKQRFTLQDIEALLPKELLTIDYYSYWTWFLSPLVLTVRLSQRLGIALKLIDTKNVVSDVEVPSNFINTFFYHLVKIEEKILKKGFFGSSLFMKISKKNGLVSS</sequence>
<evidence type="ECO:0000259" key="1">
    <source>
        <dbReference type="Pfam" id="PF13847"/>
    </source>
</evidence>
<evidence type="ECO:0000313" key="2">
    <source>
        <dbReference type="EMBL" id="MEA5425567.1"/>
    </source>
</evidence>
<feature type="domain" description="Methyltransferase" evidence="1">
    <location>
        <begin position="43"/>
        <end position="141"/>
    </location>
</feature>
<dbReference type="Proteomes" id="UP001302222">
    <property type="component" value="Unassembled WGS sequence"/>
</dbReference>
<dbReference type="EC" id="2.1.1.-" evidence="2"/>
<protein>
    <submittedName>
        <fullName evidence="2">Class I SAM-dependent methyltransferase</fullName>
        <ecNumber evidence="2">2.1.1.-</ecNumber>
    </submittedName>
</protein>
<dbReference type="SUPFAM" id="SSF53335">
    <property type="entry name" value="S-adenosyl-L-methionine-dependent methyltransferases"/>
    <property type="match status" value="1"/>
</dbReference>
<dbReference type="RefSeq" id="WP_323255918.1">
    <property type="nucleotide sequence ID" value="NZ_JAYGIM010000002.1"/>
</dbReference>
<accession>A0ABU5SEG4</accession>